<keyword evidence="4" id="KW-1185">Reference proteome</keyword>
<evidence type="ECO:0000313" key="4">
    <source>
        <dbReference type="Proteomes" id="UP000663090"/>
    </source>
</evidence>
<sequence length="48" mass="5512">MTTQSLLVFVPVVLALVAAVTIRRPRRRTRRIKAREEYPPYSSPQVMG</sequence>
<dbReference type="EMBL" id="CP071091">
    <property type="protein sequence ID" value="QSQ15926.1"/>
    <property type="molecule type" value="Genomic_DNA"/>
</dbReference>
<evidence type="ECO:0000256" key="1">
    <source>
        <dbReference type="SAM" id="MobiDB-lite"/>
    </source>
</evidence>
<accession>A0ABX7NAX6</accession>
<gene>
    <name evidence="3" type="ORF">JY572_07705</name>
</gene>
<protein>
    <submittedName>
        <fullName evidence="3">Uncharacterized protein</fullName>
    </submittedName>
</protein>
<feature type="transmembrane region" description="Helical" evidence="2">
    <location>
        <begin position="6"/>
        <end position="23"/>
    </location>
</feature>
<keyword evidence="2" id="KW-1133">Transmembrane helix</keyword>
<keyword evidence="2" id="KW-0472">Membrane</keyword>
<reference evidence="3 4" key="1">
    <citation type="submission" date="2021-02" db="EMBL/GenBank/DDBJ databases">
        <title>De Novo genome assembly of isolated myxobacteria.</title>
        <authorList>
            <person name="Stevens D.C."/>
        </authorList>
    </citation>
    <scope>NUCLEOTIDE SEQUENCE [LARGE SCALE GENOMIC DNA]</scope>
    <source>
        <strain evidence="3 4">SCHIC003</strain>
    </source>
</reference>
<dbReference type="Proteomes" id="UP000663090">
    <property type="component" value="Chromosome"/>
</dbReference>
<name>A0ABX7NAX6_9BACT</name>
<organism evidence="3 4">
    <name type="scientific">Myxococcus landrumensis</name>
    <dbReference type="NCBI Taxonomy" id="2813577"/>
    <lineage>
        <taxon>Bacteria</taxon>
        <taxon>Pseudomonadati</taxon>
        <taxon>Myxococcota</taxon>
        <taxon>Myxococcia</taxon>
        <taxon>Myxococcales</taxon>
        <taxon>Cystobacterineae</taxon>
        <taxon>Myxococcaceae</taxon>
        <taxon>Myxococcus</taxon>
    </lineage>
</organism>
<evidence type="ECO:0000313" key="3">
    <source>
        <dbReference type="EMBL" id="QSQ15926.1"/>
    </source>
</evidence>
<feature type="region of interest" description="Disordered" evidence="1">
    <location>
        <begin position="29"/>
        <end position="48"/>
    </location>
</feature>
<evidence type="ECO:0000256" key="2">
    <source>
        <dbReference type="SAM" id="Phobius"/>
    </source>
</evidence>
<keyword evidence="2" id="KW-0812">Transmembrane</keyword>
<proteinExistence type="predicted"/>
<dbReference type="RefSeq" id="WP_206717611.1">
    <property type="nucleotide sequence ID" value="NZ_CP071091.1"/>
</dbReference>